<dbReference type="Proteomes" id="UP001147700">
    <property type="component" value="Unassembled WGS sequence"/>
</dbReference>
<evidence type="ECO:0000256" key="7">
    <source>
        <dbReference type="ARBA" id="ARBA00023141"/>
    </source>
</evidence>
<dbReference type="InterPro" id="IPR044643">
    <property type="entry name" value="TrpF_fam"/>
</dbReference>
<proteinExistence type="inferred from homology"/>
<feature type="region of interest" description="Disordered" evidence="10">
    <location>
        <begin position="206"/>
        <end position="236"/>
    </location>
</feature>
<evidence type="ECO:0000259" key="11">
    <source>
        <dbReference type="Pfam" id="PF00697"/>
    </source>
</evidence>
<comment type="pathway">
    <text evidence="2 9">Amino-acid biosynthesis; L-tryptophan biosynthesis; L-tryptophan from chorismate: step 3/5.</text>
</comment>
<keyword evidence="6 9" id="KW-0822">Tryptophan biosynthesis</keyword>
<evidence type="ECO:0000256" key="10">
    <source>
        <dbReference type="SAM" id="MobiDB-lite"/>
    </source>
</evidence>
<evidence type="ECO:0000256" key="3">
    <source>
        <dbReference type="ARBA" id="ARBA00012572"/>
    </source>
</evidence>
<comment type="catalytic activity">
    <reaction evidence="1 9">
        <text>N-(5-phospho-beta-D-ribosyl)anthranilate = 1-(2-carboxyphenylamino)-1-deoxy-D-ribulose 5-phosphate</text>
        <dbReference type="Rhea" id="RHEA:21540"/>
        <dbReference type="ChEBI" id="CHEBI:18277"/>
        <dbReference type="ChEBI" id="CHEBI:58613"/>
        <dbReference type="EC" id="5.3.1.24"/>
    </reaction>
</comment>
<evidence type="ECO:0000313" key="12">
    <source>
        <dbReference type="EMBL" id="MDA0141511.1"/>
    </source>
</evidence>
<dbReference type="GO" id="GO:0004640">
    <property type="term" value="F:phosphoribosylanthranilate isomerase activity"/>
    <property type="evidence" value="ECO:0007669"/>
    <property type="project" value="UniProtKB-EC"/>
</dbReference>
<dbReference type="EC" id="5.3.1.24" evidence="3 9"/>
<dbReference type="Pfam" id="PF00697">
    <property type="entry name" value="PRAI"/>
    <property type="match status" value="1"/>
</dbReference>
<feature type="domain" description="N-(5'phosphoribosyl) anthranilate isomerase (PRAI)" evidence="11">
    <location>
        <begin position="3"/>
        <end position="201"/>
    </location>
</feature>
<evidence type="ECO:0000256" key="8">
    <source>
        <dbReference type="ARBA" id="ARBA00023235"/>
    </source>
</evidence>
<keyword evidence="7 9" id="KW-0057">Aromatic amino acid biosynthesis</keyword>
<evidence type="ECO:0000256" key="6">
    <source>
        <dbReference type="ARBA" id="ARBA00022822"/>
    </source>
</evidence>
<dbReference type="InterPro" id="IPR011060">
    <property type="entry name" value="RibuloseP-bd_barrel"/>
</dbReference>
<evidence type="ECO:0000256" key="4">
    <source>
        <dbReference type="ARBA" id="ARBA00022272"/>
    </source>
</evidence>
<evidence type="ECO:0000256" key="2">
    <source>
        <dbReference type="ARBA" id="ARBA00004664"/>
    </source>
</evidence>
<dbReference type="SUPFAM" id="SSF51366">
    <property type="entry name" value="Ribulose-phoshate binding barrel"/>
    <property type="match status" value="1"/>
</dbReference>
<dbReference type="HAMAP" id="MF_00135">
    <property type="entry name" value="PRAI"/>
    <property type="match status" value="1"/>
</dbReference>
<organism evidence="12 13">
    <name type="scientific">Solirubrobacter deserti</name>
    <dbReference type="NCBI Taxonomy" id="2282478"/>
    <lineage>
        <taxon>Bacteria</taxon>
        <taxon>Bacillati</taxon>
        <taxon>Actinomycetota</taxon>
        <taxon>Thermoleophilia</taxon>
        <taxon>Solirubrobacterales</taxon>
        <taxon>Solirubrobacteraceae</taxon>
        <taxon>Solirubrobacter</taxon>
    </lineage>
</organism>
<keyword evidence="13" id="KW-1185">Reference proteome</keyword>
<dbReference type="EMBL" id="JAPCID010000058">
    <property type="protein sequence ID" value="MDA0141511.1"/>
    <property type="molecule type" value="Genomic_DNA"/>
</dbReference>
<dbReference type="InterPro" id="IPR013785">
    <property type="entry name" value="Aldolase_TIM"/>
</dbReference>
<keyword evidence="8 9" id="KW-0413">Isomerase</keyword>
<accession>A0ABT4RSJ6</accession>
<reference evidence="12" key="1">
    <citation type="submission" date="2022-10" db="EMBL/GenBank/DDBJ databases">
        <title>The WGS of Solirubrobacter sp. CPCC 204708.</title>
        <authorList>
            <person name="Jiang Z."/>
        </authorList>
    </citation>
    <scope>NUCLEOTIDE SEQUENCE</scope>
    <source>
        <strain evidence="12">CPCC 204708</strain>
    </source>
</reference>
<protein>
    <recommendedName>
        <fullName evidence="4 9">N-(5'-phosphoribosyl)anthranilate isomerase</fullName>
        <shortName evidence="9">PRAI</shortName>
        <ecNumber evidence="3 9">5.3.1.24</ecNumber>
    </recommendedName>
</protein>
<dbReference type="InterPro" id="IPR001240">
    <property type="entry name" value="PRAI_dom"/>
</dbReference>
<evidence type="ECO:0000256" key="1">
    <source>
        <dbReference type="ARBA" id="ARBA00001164"/>
    </source>
</evidence>
<dbReference type="RefSeq" id="WP_255525838.1">
    <property type="nucleotide sequence ID" value="NZ_JAPCID010000058.1"/>
</dbReference>
<dbReference type="PANTHER" id="PTHR42894">
    <property type="entry name" value="N-(5'-PHOSPHORIBOSYL)ANTHRANILATE ISOMERASE"/>
    <property type="match status" value="1"/>
</dbReference>
<dbReference type="PANTHER" id="PTHR42894:SF1">
    <property type="entry name" value="N-(5'-PHOSPHORIBOSYL)ANTHRANILATE ISOMERASE"/>
    <property type="match status" value="1"/>
</dbReference>
<gene>
    <name evidence="9" type="primary">trpF</name>
    <name evidence="12" type="ORF">OJ962_28720</name>
</gene>
<keyword evidence="5 9" id="KW-0028">Amino-acid biosynthesis</keyword>
<sequence>MHVKVCGMTRLEDAELAASLGAWGIGFILWPGSKRHVDPAVAAGIARVLRRQVELVGVFVNQPLDEIAGWVDTIGLTYVQLHGDEGPSFCQAVTQRTGAKVIKAARIAHAADLKDMDRFHTDLHLLDTPAKPGEYGGTGKTWDWNLLKQRRNKIPFLLAGGLNADNVAEAIATAHPWGIDVASGVESAPGVKDPAKVEALFAAVEGDTRPEDSVAGSSSPGGLVLPPQGGNERVGS</sequence>
<comment type="similarity">
    <text evidence="9">Belongs to the TrpF family.</text>
</comment>
<evidence type="ECO:0000313" key="13">
    <source>
        <dbReference type="Proteomes" id="UP001147700"/>
    </source>
</evidence>
<evidence type="ECO:0000256" key="5">
    <source>
        <dbReference type="ARBA" id="ARBA00022605"/>
    </source>
</evidence>
<name>A0ABT4RSJ6_9ACTN</name>
<dbReference type="CDD" id="cd00405">
    <property type="entry name" value="PRAI"/>
    <property type="match status" value="1"/>
</dbReference>
<comment type="caution">
    <text evidence="12">The sequence shown here is derived from an EMBL/GenBank/DDBJ whole genome shotgun (WGS) entry which is preliminary data.</text>
</comment>
<dbReference type="NCBIfam" id="NF002298">
    <property type="entry name" value="PRK01222.1-4"/>
    <property type="match status" value="1"/>
</dbReference>
<evidence type="ECO:0000256" key="9">
    <source>
        <dbReference type="HAMAP-Rule" id="MF_00135"/>
    </source>
</evidence>
<dbReference type="Gene3D" id="3.20.20.70">
    <property type="entry name" value="Aldolase class I"/>
    <property type="match status" value="1"/>
</dbReference>